<reference evidence="12" key="1">
    <citation type="submission" date="2018-08" db="EMBL/GenBank/DDBJ databases">
        <title>Oryza barthii genomic DNA, chromosome 11, BAC clone:OBARTa0050K15.</title>
        <authorList>
            <person name="Wu J."/>
            <person name="Kanamori H."/>
        </authorList>
    </citation>
    <scope>NUCLEOTIDE SEQUENCE</scope>
    <source>
        <strain evidence="12">W1588</strain>
    </source>
</reference>
<dbReference type="InterPro" id="IPR027417">
    <property type="entry name" value="P-loop_NTPase"/>
</dbReference>
<evidence type="ECO:0000256" key="4">
    <source>
        <dbReference type="ARBA" id="ARBA00022741"/>
    </source>
</evidence>
<dbReference type="InterPro" id="IPR041118">
    <property type="entry name" value="Rx_N"/>
</dbReference>
<dbReference type="InterPro" id="IPR032675">
    <property type="entry name" value="LRR_dom_sf"/>
</dbReference>
<feature type="domain" description="Disease resistance protein winged helix" evidence="10">
    <location>
        <begin position="428"/>
        <end position="497"/>
    </location>
</feature>
<dbReference type="EMBL" id="AP018841">
    <property type="protein sequence ID" value="BBF89208.1"/>
    <property type="molecule type" value="Genomic_DNA"/>
</dbReference>
<dbReference type="InterPro" id="IPR042197">
    <property type="entry name" value="Apaf_helical"/>
</dbReference>
<organism evidence="12">
    <name type="scientific">Oryza barthii</name>
    <dbReference type="NCBI Taxonomy" id="65489"/>
    <lineage>
        <taxon>Eukaryota</taxon>
        <taxon>Viridiplantae</taxon>
        <taxon>Streptophyta</taxon>
        <taxon>Embryophyta</taxon>
        <taxon>Tracheophyta</taxon>
        <taxon>Spermatophyta</taxon>
        <taxon>Magnoliopsida</taxon>
        <taxon>Liliopsida</taxon>
        <taxon>Poales</taxon>
        <taxon>Poaceae</taxon>
        <taxon>BOP clade</taxon>
        <taxon>Oryzoideae</taxon>
        <taxon>Oryzeae</taxon>
        <taxon>Oryzinae</taxon>
        <taxon>Oryza</taxon>
    </lineage>
</organism>
<dbReference type="InterPro" id="IPR055414">
    <property type="entry name" value="LRR_R13L4/SHOC2-like"/>
</dbReference>
<dbReference type="Gene3D" id="3.40.50.300">
    <property type="entry name" value="P-loop containing nucleotide triphosphate hydrolases"/>
    <property type="match status" value="1"/>
</dbReference>
<dbReference type="Pfam" id="PF18052">
    <property type="entry name" value="Rx_N"/>
    <property type="match status" value="1"/>
</dbReference>
<keyword evidence="6" id="KW-0067">ATP-binding</keyword>
<dbReference type="PRINTS" id="PR00364">
    <property type="entry name" value="DISEASERSIST"/>
</dbReference>
<dbReference type="CDD" id="cd14798">
    <property type="entry name" value="RX-CC_like"/>
    <property type="match status" value="1"/>
</dbReference>
<dbReference type="InterPro" id="IPR036388">
    <property type="entry name" value="WH-like_DNA-bd_sf"/>
</dbReference>
<evidence type="ECO:0000256" key="1">
    <source>
        <dbReference type="ARBA" id="ARBA00008894"/>
    </source>
</evidence>
<protein>
    <submittedName>
        <fullName evidence="12">Putative NBS-LRR-like protein B</fullName>
    </submittedName>
</protein>
<dbReference type="FunFam" id="1.10.10.10:FF:000322">
    <property type="entry name" value="Probable disease resistance protein At1g63360"/>
    <property type="match status" value="1"/>
</dbReference>
<dbReference type="AlphaFoldDB" id="A0A679BD82"/>
<keyword evidence="3" id="KW-0677">Repeat</keyword>
<evidence type="ECO:0000259" key="11">
    <source>
        <dbReference type="Pfam" id="PF23598"/>
    </source>
</evidence>
<sequence length="1018" mass="116087">MATILDSFIGSCAKKLQEIITEEAILILGVKEELRELQERMEQIRCFVSDAENRGMDDSAIHNWISRLKDAMYDADDIIDLASFEGSKLLNGHSSPPRKTTACSGLSLLSCFSNIQIRHEVGEKIRSLNKKIEKIEKDNIFATLGNTEPADKGSTSELRKRSNVVEPNIVGKEIVHACRKLVSLVLTHKEGKAYKIAIVGTGGIGKTTLAQKVYNDQKLKDSFSRRAWICVSKEYSPVHLLRQLLRTMEVHYAQDELLEELQTKLALAIKNKSFFIVLDDLWQSDVWTNLLRTPLHAASSGIIVVTTRYDTVALEIGVELIHRVDLMSLDVGWELLWKSMNILEEKEVQNLWDIGIEIVQKCGGLPLAIKVVARVMASKDKTESEWRKILTRNVWSMTKLPKEISGGLYLSYDDLPQHLKQCFLYCIVFPEDWVFDRDDLIRMWVAEGFLEVQKDQLLEDTAEEYYYELIHRNLLQPVGTYFDQSKCKMHDLLRQLACYLSREECYIGDPTSLVDNTIYKLRRILVITEKDMVVIPSMGKEEIKLRTFTTDKQPRAIDNTLFMRLSYLRVLDLSDSLVQTIPDYVGNLIHLRLLNLDGTNISCLPESIGSLQNLQTLNLQRCESLHSLPLATTQLCNLRRLGLELTPINLVPNGIGRLKFLNDLNGIPIGCGSNNTKMQVGWNLQELAHLSQLRRLYLDKLERATPCSGTESLLLTDKIHLKVLMLSCTEQTDEEYSEEDVSNVEKIFEHLTPPHNLEDLFIGAFFGRRFPTWLGTTHLSSVKFLILEDCKSCMHLPPMGQLPNLKYLRIDGAKEITKIGPEFIGCGVGNLRCTEAVAFPKLEWLIINDMPNWEEWSFVEQEEEEVATAAKEGGDDGAAALFPRLSWLMPCLTKLDLIGCPKLRALPPQLGQQATNLKGILICGASSLKTVEDLWFLSYAIHVQECGDLERISNLPHVRVMYARDCPNLRCVEELGSLEQLWLYEDMQEISSLWVPRLREQHNQHHEDELEVNEWFPY</sequence>
<evidence type="ECO:0000259" key="10">
    <source>
        <dbReference type="Pfam" id="PF23559"/>
    </source>
</evidence>
<dbReference type="PANTHER" id="PTHR36766">
    <property type="entry name" value="PLANT BROAD-SPECTRUM MILDEW RESISTANCE PROTEIN RPW8"/>
    <property type="match status" value="1"/>
</dbReference>
<dbReference type="GO" id="GO:0042742">
    <property type="term" value="P:defense response to bacterium"/>
    <property type="evidence" value="ECO:0007669"/>
    <property type="project" value="UniProtKB-ARBA"/>
</dbReference>
<gene>
    <name evidence="12" type="primary">OBARTa0050K15.17</name>
</gene>
<dbReference type="Gene3D" id="1.10.8.430">
    <property type="entry name" value="Helical domain of apoptotic protease-activating factors"/>
    <property type="match status" value="1"/>
</dbReference>
<keyword evidence="7" id="KW-0175">Coiled coil</keyword>
<dbReference type="Pfam" id="PF00931">
    <property type="entry name" value="NB-ARC"/>
    <property type="match status" value="1"/>
</dbReference>
<dbReference type="GO" id="GO:0002758">
    <property type="term" value="P:innate immune response-activating signaling pathway"/>
    <property type="evidence" value="ECO:0007669"/>
    <property type="project" value="UniProtKB-ARBA"/>
</dbReference>
<accession>A0A679BD82</accession>
<dbReference type="PANTHER" id="PTHR36766:SF70">
    <property type="entry name" value="DISEASE RESISTANCE PROTEIN RGA4"/>
    <property type="match status" value="1"/>
</dbReference>
<dbReference type="InterPro" id="IPR002182">
    <property type="entry name" value="NB-ARC"/>
</dbReference>
<comment type="similarity">
    <text evidence="1">Belongs to the disease resistance NB-LRR family.</text>
</comment>
<evidence type="ECO:0000259" key="8">
    <source>
        <dbReference type="Pfam" id="PF00931"/>
    </source>
</evidence>
<dbReference type="Pfam" id="PF23598">
    <property type="entry name" value="LRR_14"/>
    <property type="match status" value="1"/>
</dbReference>
<feature type="domain" description="Disease resistance R13L4/SHOC-2-like LRR" evidence="11">
    <location>
        <begin position="560"/>
        <end position="843"/>
    </location>
</feature>
<feature type="domain" description="Disease resistance N-terminal" evidence="9">
    <location>
        <begin position="8"/>
        <end position="87"/>
    </location>
</feature>
<dbReference type="InterPro" id="IPR038005">
    <property type="entry name" value="RX-like_CC"/>
</dbReference>
<dbReference type="SUPFAM" id="SSF52540">
    <property type="entry name" value="P-loop containing nucleoside triphosphate hydrolases"/>
    <property type="match status" value="1"/>
</dbReference>
<evidence type="ECO:0000256" key="5">
    <source>
        <dbReference type="ARBA" id="ARBA00022821"/>
    </source>
</evidence>
<dbReference type="Gene3D" id="3.80.10.10">
    <property type="entry name" value="Ribonuclease Inhibitor"/>
    <property type="match status" value="2"/>
</dbReference>
<keyword evidence="5" id="KW-0611">Plant defense</keyword>
<dbReference type="InterPro" id="IPR058922">
    <property type="entry name" value="WHD_DRP"/>
</dbReference>
<keyword evidence="2" id="KW-0433">Leucine-rich repeat</keyword>
<keyword evidence="4" id="KW-0547">Nucleotide-binding</keyword>
<dbReference type="InterPro" id="IPR003591">
    <property type="entry name" value="Leu-rich_rpt_typical-subtyp"/>
</dbReference>
<dbReference type="Gene3D" id="1.20.5.4130">
    <property type="match status" value="1"/>
</dbReference>
<evidence type="ECO:0000256" key="6">
    <source>
        <dbReference type="ARBA" id="ARBA00022840"/>
    </source>
</evidence>
<evidence type="ECO:0000256" key="7">
    <source>
        <dbReference type="ARBA" id="ARBA00023054"/>
    </source>
</evidence>
<dbReference type="GO" id="GO:0009626">
    <property type="term" value="P:plant-type hypersensitive response"/>
    <property type="evidence" value="ECO:0007669"/>
    <property type="project" value="UniProtKB-ARBA"/>
</dbReference>
<dbReference type="GO" id="GO:0005524">
    <property type="term" value="F:ATP binding"/>
    <property type="evidence" value="ECO:0007669"/>
    <property type="project" value="UniProtKB-KW"/>
</dbReference>
<evidence type="ECO:0000313" key="12">
    <source>
        <dbReference type="EMBL" id="BBF89208.1"/>
    </source>
</evidence>
<evidence type="ECO:0000256" key="3">
    <source>
        <dbReference type="ARBA" id="ARBA00022737"/>
    </source>
</evidence>
<dbReference type="SMART" id="SM00369">
    <property type="entry name" value="LRR_TYP"/>
    <property type="match status" value="4"/>
</dbReference>
<dbReference type="SUPFAM" id="SSF52058">
    <property type="entry name" value="L domain-like"/>
    <property type="match status" value="1"/>
</dbReference>
<evidence type="ECO:0000256" key="2">
    <source>
        <dbReference type="ARBA" id="ARBA00022614"/>
    </source>
</evidence>
<evidence type="ECO:0000259" key="9">
    <source>
        <dbReference type="Pfam" id="PF18052"/>
    </source>
</evidence>
<dbReference type="Gene3D" id="1.10.10.10">
    <property type="entry name" value="Winged helix-like DNA-binding domain superfamily/Winged helix DNA-binding domain"/>
    <property type="match status" value="1"/>
</dbReference>
<name>A0A679BD82_9ORYZ</name>
<dbReference type="GO" id="GO:0043531">
    <property type="term" value="F:ADP binding"/>
    <property type="evidence" value="ECO:0007669"/>
    <property type="project" value="InterPro"/>
</dbReference>
<proteinExistence type="inferred from homology"/>
<feature type="domain" description="NB-ARC" evidence="8">
    <location>
        <begin position="189"/>
        <end position="338"/>
    </location>
</feature>
<dbReference type="Pfam" id="PF23559">
    <property type="entry name" value="WHD_DRP"/>
    <property type="match status" value="1"/>
</dbReference>